<evidence type="ECO:0000256" key="11">
    <source>
        <dbReference type="SAM" id="SignalP"/>
    </source>
</evidence>
<dbReference type="GO" id="GO:0061975">
    <property type="term" value="P:articular cartilage development"/>
    <property type="evidence" value="ECO:0007669"/>
    <property type="project" value="TreeGrafter"/>
</dbReference>
<dbReference type="Gene3D" id="3.80.10.10">
    <property type="entry name" value="Ribonuclease Inhibitor"/>
    <property type="match status" value="1"/>
</dbReference>
<keyword evidence="14" id="KW-1185">Reference proteome</keyword>
<reference evidence="13" key="1">
    <citation type="submission" date="2025-08" db="UniProtKB">
        <authorList>
            <consortium name="Ensembl"/>
        </authorList>
    </citation>
    <scope>IDENTIFICATION</scope>
</reference>
<evidence type="ECO:0000256" key="7">
    <source>
        <dbReference type="ARBA" id="ARBA00022737"/>
    </source>
</evidence>
<dbReference type="InterPro" id="IPR001611">
    <property type="entry name" value="Leu-rich_rpt"/>
</dbReference>
<dbReference type="PANTHER" id="PTHR46269">
    <property type="entry name" value="EPIPHYCAN-RELATED"/>
    <property type="match status" value="1"/>
</dbReference>
<dbReference type="InterPro" id="IPR043547">
    <property type="entry name" value="Mimecan/Epiphycan/Opticin"/>
</dbReference>
<dbReference type="SMART" id="SM00013">
    <property type="entry name" value="LRRNT"/>
    <property type="match status" value="1"/>
</dbReference>
<sequence length="296" mass="33315">MRVTPSTCELVALVSVLGMAWTLPMDPYLLSGEEELPPGTDGDQDRYLWEEEHIFQQPQLPVEGSADHEDGGQADEKPDLLGREAKPHDLPTCLLCICLHGSVYCDDHKLKTIPPLPKDTAYFYARHNNIRTIRKADFAGYDQLKRIDVSNNAIEEVEEDTFTQLPALSDVLLADNSLTVLPGLPNTVTHLDLRKNHLTSDGIEAEAFKDMENLNFLYLSDNNLDFVPVPLPDSLKVLHLQNNNIQHLQDDTFCNPKDLHYFRKGLEDIRLDGNPINLSNSADAYTCLPRIPTGRF</sequence>
<dbReference type="Ensembl" id="ENSEBUT00000012582.1">
    <property type="protein sequence ID" value="ENSEBUP00000012006.1"/>
    <property type="gene ID" value="ENSEBUG00000007673.1"/>
</dbReference>
<feature type="region of interest" description="Disordered" evidence="10">
    <location>
        <begin position="62"/>
        <end position="83"/>
    </location>
</feature>
<keyword evidence="5" id="KW-0433">Leucine-rich repeat</keyword>
<dbReference type="Proteomes" id="UP000694388">
    <property type="component" value="Unplaced"/>
</dbReference>
<keyword evidence="3" id="KW-0964">Secreted</keyword>
<feature type="compositionally biased region" description="Basic and acidic residues" evidence="10">
    <location>
        <begin position="65"/>
        <end position="83"/>
    </location>
</feature>
<feature type="domain" description="LRRNT" evidence="12">
    <location>
        <begin position="92"/>
        <end position="122"/>
    </location>
</feature>
<comment type="similarity">
    <text evidence="2">Belongs to the small leucine-rich proteoglycan (SLRP) family. SLRP class III subfamily.</text>
</comment>
<dbReference type="Pfam" id="PF13516">
    <property type="entry name" value="LRR_6"/>
    <property type="match status" value="1"/>
</dbReference>
<dbReference type="Pfam" id="PF13855">
    <property type="entry name" value="LRR_8"/>
    <property type="match status" value="1"/>
</dbReference>
<dbReference type="GeneTree" id="ENSGT00940000157574"/>
<keyword evidence="8" id="KW-1015">Disulfide bond</keyword>
<evidence type="ECO:0000313" key="13">
    <source>
        <dbReference type="Ensembl" id="ENSEBUP00000012006.1"/>
    </source>
</evidence>
<dbReference type="SUPFAM" id="SSF52058">
    <property type="entry name" value="L domain-like"/>
    <property type="match status" value="1"/>
</dbReference>
<evidence type="ECO:0000256" key="1">
    <source>
        <dbReference type="ARBA" id="ARBA00004498"/>
    </source>
</evidence>
<feature type="signal peptide" evidence="11">
    <location>
        <begin position="1"/>
        <end position="22"/>
    </location>
</feature>
<evidence type="ECO:0000256" key="3">
    <source>
        <dbReference type="ARBA" id="ARBA00022525"/>
    </source>
</evidence>
<proteinExistence type="inferred from homology"/>
<reference evidence="13" key="2">
    <citation type="submission" date="2025-09" db="UniProtKB">
        <authorList>
            <consortium name="Ensembl"/>
        </authorList>
    </citation>
    <scope>IDENTIFICATION</scope>
</reference>
<evidence type="ECO:0000256" key="2">
    <source>
        <dbReference type="ARBA" id="ARBA00006912"/>
    </source>
</evidence>
<keyword evidence="7" id="KW-0677">Repeat</keyword>
<accession>A0A8C4WUT6</accession>
<dbReference type="OMA" id="EAFKXNN"/>
<keyword evidence="9" id="KW-0325">Glycoprotein</keyword>
<dbReference type="AlphaFoldDB" id="A0A8C4WUT6"/>
<protein>
    <submittedName>
        <fullName evidence="13">Epiphycan</fullName>
    </submittedName>
</protein>
<dbReference type="GO" id="GO:0060348">
    <property type="term" value="P:bone development"/>
    <property type="evidence" value="ECO:0007669"/>
    <property type="project" value="TreeGrafter"/>
</dbReference>
<dbReference type="PROSITE" id="PS51450">
    <property type="entry name" value="LRR"/>
    <property type="match status" value="1"/>
</dbReference>
<dbReference type="Pfam" id="PF00560">
    <property type="entry name" value="LRR_1"/>
    <property type="match status" value="1"/>
</dbReference>
<dbReference type="GO" id="GO:0005615">
    <property type="term" value="C:extracellular space"/>
    <property type="evidence" value="ECO:0007669"/>
    <property type="project" value="TreeGrafter"/>
</dbReference>
<organism evidence="13 14">
    <name type="scientific">Eptatretus burgeri</name>
    <name type="common">Inshore hagfish</name>
    <dbReference type="NCBI Taxonomy" id="7764"/>
    <lineage>
        <taxon>Eukaryota</taxon>
        <taxon>Metazoa</taxon>
        <taxon>Chordata</taxon>
        <taxon>Craniata</taxon>
        <taxon>Vertebrata</taxon>
        <taxon>Cyclostomata</taxon>
        <taxon>Myxini</taxon>
        <taxon>Myxiniformes</taxon>
        <taxon>Myxinidae</taxon>
        <taxon>Eptatretinae</taxon>
        <taxon>Eptatretus</taxon>
    </lineage>
</organism>
<evidence type="ECO:0000313" key="14">
    <source>
        <dbReference type="Proteomes" id="UP000694388"/>
    </source>
</evidence>
<evidence type="ECO:0000256" key="9">
    <source>
        <dbReference type="ARBA" id="ARBA00023180"/>
    </source>
</evidence>
<keyword evidence="4" id="KW-0272">Extracellular matrix</keyword>
<evidence type="ECO:0000256" key="6">
    <source>
        <dbReference type="ARBA" id="ARBA00022729"/>
    </source>
</evidence>
<evidence type="ECO:0000256" key="10">
    <source>
        <dbReference type="SAM" id="MobiDB-lite"/>
    </source>
</evidence>
<name>A0A8C4WUT6_EPTBU</name>
<evidence type="ECO:0000256" key="5">
    <source>
        <dbReference type="ARBA" id="ARBA00022614"/>
    </source>
</evidence>
<evidence type="ECO:0000256" key="8">
    <source>
        <dbReference type="ARBA" id="ARBA00023157"/>
    </source>
</evidence>
<dbReference type="InterPro" id="IPR032675">
    <property type="entry name" value="LRR_dom_sf"/>
</dbReference>
<dbReference type="InterPro" id="IPR000372">
    <property type="entry name" value="LRRNT"/>
</dbReference>
<dbReference type="GO" id="GO:0031012">
    <property type="term" value="C:extracellular matrix"/>
    <property type="evidence" value="ECO:0007669"/>
    <property type="project" value="TreeGrafter"/>
</dbReference>
<dbReference type="InterPro" id="IPR003591">
    <property type="entry name" value="Leu-rich_rpt_typical-subtyp"/>
</dbReference>
<evidence type="ECO:0000256" key="4">
    <source>
        <dbReference type="ARBA" id="ARBA00022530"/>
    </source>
</evidence>
<evidence type="ECO:0000259" key="12">
    <source>
        <dbReference type="SMART" id="SM00013"/>
    </source>
</evidence>
<dbReference type="SMART" id="SM00369">
    <property type="entry name" value="LRR_TYP"/>
    <property type="match status" value="4"/>
</dbReference>
<comment type="subcellular location">
    <subcellularLocation>
        <location evidence="1">Secreted</location>
        <location evidence="1">Extracellular space</location>
        <location evidence="1">Extracellular matrix</location>
    </subcellularLocation>
</comment>
<feature type="chain" id="PRO_5034122937" evidence="11">
    <location>
        <begin position="23"/>
        <end position="296"/>
    </location>
</feature>
<keyword evidence="6 11" id="KW-0732">Signal</keyword>